<dbReference type="AlphaFoldDB" id="A0A6J1BLB8"/>
<dbReference type="Pfam" id="PF00646">
    <property type="entry name" value="F-box"/>
    <property type="match status" value="1"/>
</dbReference>
<dbReference type="Gene3D" id="1.20.1280.50">
    <property type="match status" value="1"/>
</dbReference>
<organism evidence="2 3">
    <name type="scientific">Herrania umbratica</name>
    <dbReference type="NCBI Taxonomy" id="108875"/>
    <lineage>
        <taxon>Eukaryota</taxon>
        <taxon>Viridiplantae</taxon>
        <taxon>Streptophyta</taxon>
        <taxon>Embryophyta</taxon>
        <taxon>Tracheophyta</taxon>
        <taxon>Spermatophyta</taxon>
        <taxon>Magnoliopsida</taxon>
        <taxon>eudicotyledons</taxon>
        <taxon>Gunneridae</taxon>
        <taxon>Pentapetalae</taxon>
        <taxon>rosids</taxon>
        <taxon>malvids</taxon>
        <taxon>Malvales</taxon>
        <taxon>Malvaceae</taxon>
        <taxon>Byttnerioideae</taxon>
        <taxon>Herrania</taxon>
    </lineage>
</organism>
<gene>
    <name evidence="3" type="primary">LOC110428758</name>
</gene>
<dbReference type="InterPro" id="IPR001810">
    <property type="entry name" value="F-box_dom"/>
</dbReference>
<dbReference type="InterPro" id="IPR036047">
    <property type="entry name" value="F-box-like_dom_sf"/>
</dbReference>
<dbReference type="InterPro" id="IPR050232">
    <property type="entry name" value="FBL13/AtMIF1-like"/>
</dbReference>
<dbReference type="SMART" id="SM00579">
    <property type="entry name" value="FBD"/>
    <property type="match status" value="1"/>
</dbReference>
<dbReference type="SUPFAM" id="SSF52047">
    <property type="entry name" value="RNI-like"/>
    <property type="match status" value="1"/>
</dbReference>
<dbReference type="PROSITE" id="PS50181">
    <property type="entry name" value="FBOX"/>
    <property type="match status" value="1"/>
</dbReference>
<evidence type="ECO:0000259" key="1">
    <source>
        <dbReference type="PROSITE" id="PS50181"/>
    </source>
</evidence>
<dbReference type="GeneID" id="110428758"/>
<keyword evidence="2" id="KW-1185">Reference proteome</keyword>
<dbReference type="InterPro" id="IPR053781">
    <property type="entry name" value="F-box_AtFBL13-like"/>
</dbReference>
<feature type="domain" description="F-box" evidence="1">
    <location>
        <begin position="16"/>
        <end position="52"/>
    </location>
</feature>
<dbReference type="OrthoDB" id="1002622at2759"/>
<dbReference type="Proteomes" id="UP000504621">
    <property type="component" value="Unplaced"/>
</dbReference>
<dbReference type="RefSeq" id="XP_021300347.1">
    <property type="nucleotide sequence ID" value="XM_021444672.1"/>
</dbReference>
<dbReference type="InterPro" id="IPR006566">
    <property type="entry name" value="FBD"/>
</dbReference>
<evidence type="ECO:0000313" key="3">
    <source>
        <dbReference type="RefSeq" id="XP_021300347.1"/>
    </source>
</evidence>
<dbReference type="PANTHER" id="PTHR31900">
    <property type="entry name" value="F-BOX/RNI SUPERFAMILY PROTEIN-RELATED"/>
    <property type="match status" value="1"/>
</dbReference>
<protein>
    <submittedName>
        <fullName evidence="3">F-box/FBD/LRR-repeat protein At3g26920-like</fullName>
    </submittedName>
</protein>
<dbReference type="PANTHER" id="PTHR31900:SF34">
    <property type="entry name" value="EMB|CAB62440.1-RELATED"/>
    <property type="match status" value="1"/>
</dbReference>
<accession>A0A6J1BLB8</accession>
<proteinExistence type="predicted"/>
<name>A0A6J1BLB8_9ROSI</name>
<dbReference type="Pfam" id="PF08387">
    <property type="entry name" value="FBD"/>
    <property type="match status" value="1"/>
</dbReference>
<sequence>MANSPGASQEASRSCRDNISNLPDDLIHLILSLLPTKQAMATSVLSKRWISLWTVVSTLDFEEPDNCRTDEEAKMKFRQFVCNVLAQKNYGFVEKFRLHCNSSYGGDLAHIPRSLFWVKTLKILKLGGEITVDVPGPKLRIYTCISQEHAVNFNISIPTLKRLALGILYDLGFDLEHKVEINAPALEYLTHHVLEVKPNVLDAERRKYFVGNFPCLIKASVIVPFRCGIQPLKALSNVKFLEIKEYRCLKTLAQDCLPMFLNLTQLDLIATNWAVVLLFLHTSRKLETLTVFVKVILSSGCKCSWTQPKHVPICFSSLRTVCVKGFEGLEDQMKMVEYVLMNGRALRTMEIHTSDKLSSDSKLCIFKTISMLPRGSETCQLSFN</sequence>
<reference evidence="3" key="1">
    <citation type="submission" date="2025-08" db="UniProtKB">
        <authorList>
            <consortium name="RefSeq"/>
        </authorList>
    </citation>
    <scope>IDENTIFICATION</scope>
    <source>
        <tissue evidence="3">Leaf</tissue>
    </source>
</reference>
<dbReference type="SUPFAM" id="SSF81383">
    <property type="entry name" value="F-box domain"/>
    <property type="match status" value="1"/>
</dbReference>
<dbReference type="CDD" id="cd22160">
    <property type="entry name" value="F-box_AtFBL13-like"/>
    <property type="match status" value="1"/>
</dbReference>
<evidence type="ECO:0000313" key="2">
    <source>
        <dbReference type="Proteomes" id="UP000504621"/>
    </source>
</evidence>